<keyword evidence="5 9" id="KW-0378">Hydrolase</keyword>
<dbReference type="PROSITE" id="PS01032">
    <property type="entry name" value="PPM_1"/>
    <property type="match status" value="1"/>
</dbReference>
<keyword evidence="6" id="KW-0460">Magnesium</keyword>
<dbReference type="PANTHER" id="PTHR47992">
    <property type="entry name" value="PROTEIN PHOSPHATASE"/>
    <property type="match status" value="1"/>
</dbReference>
<evidence type="ECO:0000256" key="8">
    <source>
        <dbReference type="ARBA" id="ARBA00023211"/>
    </source>
</evidence>
<feature type="compositionally biased region" description="Low complexity" evidence="10">
    <location>
        <begin position="47"/>
        <end position="76"/>
    </location>
</feature>
<dbReference type="EMBL" id="JAJJMA010007753">
    <property type="protein sequence ID" value="MCL7022072.1"/>
    <property type="molecule type" value="Genomic_DNA"/>
</dbReference>
<dbReference type="EC" id="3.1.3.16" evidence="3"/>
<dbReference type="InterPro" id="IPR000222">
    <property type="entry name" value="PP2C_BS"/>
</dbReference>
<evidence type="ECO:0000259" key="11">
    <source>
        <dbReference type="PROSITE" id="PS51746"/>
    </source>
</evidence>
<dbReference type="CDD" id="cd00143">
    <property type="entry name" value="PP2Cc"/>
    <property type="match status" value="1"/>
</dbReference>
<name>A0AA41RKM6_PAPNU</name>
<comment type="cofactor">
    <cofactor evidence="1">
        <name>Mn(2+)</name>
        <dbReference type="ChEBI" id="CHEBI:29035"/>
    </cofactor>
</comment>
<keyword evidence="13" id="KW-1185">Reference proteome</keyword>
<evidence type="ECO:0000256" key="7">
    <source>
        <dbReference type="ARBA" id="ARBA00022912"/>
    </source>
</evidence>
<evidence type="ECO:0000256" key="4">
    <source>
        <dbReference type="ARBA" id="ARBA00022723"/>
    </source>
</evidence>
<evidence type="ECO:0000256" key="3">
    <source>
        <dbReference type="ARBA" id="ARBA00013081"/>
    </source>
</evidence>
<feature type="domain" description="PPM-type phosphatase" evidence="11">
    <location>
        <begin position="89"/>
        <end position="407"/>
    </location>
</feature>
<dbReference type="PROSITE" id="PS51746">
    <property type="entry name" value="PPM_2"/>
    <property type="match status" value="1"/>
</dbReference>
<evidence type="ECO:0000256" key="10">
    <source>
        <dbReference type="SAM" id="MobiDB-lite"/>
    </source>
</evidence>
<dbReference type="SMART" id="SM00332">
    <property type="entry name" value="PP2Cc"/>
    <property type="match status" value="1"/>
</dbReference>
<evidence type="ECO:0000256" key="6">
    <source>
        <dbReference type="ARBA" id="ARBA00022842"/>
    </source>
</evidence>
<dbReference type="Proteomes" id="UP001177140">
    <property type="component" value="Unassembled WGS sequence"/>
</dbReference>
<sequence>MENLLPGTSSSSSAAECFPPDTKTDNSGSGSSRIISSMVSTKKKKSSLSPSNSNKTLNPTPSTTTVKVGGASSSSRNRNDDVSRVLCSSYGSVSVCGRRREMEDAVTVEPGFISTDFIRFDFFAVYDGHGGSKVAQACRNRLHQLLAKEIEDIEQQLIELNLNDNPVLTYKRTDGERDHEDELDWESIMSSCFNKMDEEINGSGIENEEEENNNTDQTESGSGSGSGSGSSMKTIGSTAVVAILGKGKLVVANCGDSRAVLSRGGAAAIPLSRDHKPDRPDELERVEAAGGRVIDWNGYRVLGVLATSRSIGDFYLKPYVTSEPEVTVMERTTNDDFLILASDGLWDVMTNETACEVVRKCLEGRTLVRRSSMSVNRNNAGEAAAVLAELAMARGSKDNISVVVVELKRSS</sequence>
<keyword evidence="7 9" id="KW-0904">Protein phosphatase</keyword>
<dbReference type="SUPFAM" id="SSF81606">
    <property type="entry name" value="PP2C-like"/>
    <property type="match status" value="1"/>
</dbReference>
<evidence type="ECO:0000256" key="2">
    <source>
        <dbReference type="ARBA" id="ARBA00001946"/>
    </source>
</evidence>
<evidence type="ECO:0000313" key="12">
    <source>
        <dbReference type="EMBL" id="MCL7022072.1"/>
    </source>
</evidence>
<comment type="similarity">
    <text evidence="9">Belongs to the PP2C family.</text>
</comment>
<dbReference type="InterPro" id="IPR015655">
    <property type="entry name" value="PP2C"/>
</dbReference>
<gene>
    <name evidence="12" type="ORF">MKW94_027809</name>
</gene>
<keyword evidence="4" id="KW-0479">Metal-binding</keyword>
<reference evidence="12" key="1">
    <citation type="submission" date="2022-03" db="EMBL/GenBank/DDBJ databases">
        <title>A functionally conserved STORR gene fusion in Papaver species that diverged 16.8 million years ago.</title>
        <authorList>
            <person name="Catania T."/>
        </authorList>
    </citation>
    <scope>NUCLEOTIDE SEQUENCE</scope>
    <source>
        <strain evidence="12">S-191538</strain>
    </source>
</reference>
<organism evidence="12 13">
    <name type="scientific">Papaver nudicaule</name>
    <name type="common">Iceland poppy</name>
    <dbReference type="NCBI Taxonomy" id="74823"/>
    <lineage>
        <taxon>Eukaryota</taxon>
        <taxon>Viridiplantae</taxon>
        <taxon>Streptophyta</taxon>
        <taxon>Embryophyta</taxon>
        <taxon>Tracheophyta</taxon>
        <taxon>Spermatophyta</taxon>
        <taxon>Magnoliopsida</taxon>
        <taxon>Ranunculales</taxon>
        <taxon>Papaveraceae</taxon>
        <taxon>Papaveroideae</taxon>
        <taxon>Papaver</taxon>
    </lineage>
</organism>
<evidence type="ECO:0000256" key="5">
    <source>
        <dbReference type="ARBA" id="ARBA00022801"/>
    </source>
</evidence>
<comment type="cofactor">
    <cofactor evidence="2">
        <name>Mg(2+)</name>
        <dbReference type="ChEBI" id="CHEBI:18420"/>
    </cofactor>
</comment>
<dbReference type="AlphaFoldDB" id="A0AA41RKM6"/>
<dbReference type="GO" id="GO:0046872">
    <property type="term" value="F:metal ion binding"/>
    <property type="evidence" value="ECO:0007669"/>
    <property type="project" value="UniProtKB-KW"/>
</dbReference>
<dbReference type="Pfam" id="PF00481">
    <property type="entry name" value="PP2C"/>
    <property type="match status" value="1"/>
</dbReference>
<feature type="compositionally biased region" description="Polar residues" evidence="10">
    <location>
        <begin position="1"/>
        <end position="14"/>
    </location>
</feature>
<evidence type="ECO:0000313" key="13">
    <source>
        <dbReference type="Proteomes" id="UP001177140"/>
    </source>
</evidence>
<dbReference type="InterPro" id="IPR001932">
    <property type="entry name" value="PPM-type_phosphatase-like_dom"/>
</dbReference>
<dbReference type="GO" id="GO:0004722">
    <property type="term" value="F:protein serine/threonine phosphatase activity"/>
    <property type="evidence" value="ECO:0007669"/>
    <property type="project" value="UniProtKB-EC"/>
</dbReference>
<proteinExistence type="inferred from homology"/>
<keyword evidence="8" id="KW-0464">Manganese</keyword>
<evidence type="ECO:0000256" key="1">
    <source>
        <dbReference type="ARBA" id="ARBA00001936"/>
    </source>
</evidence>
<dbReference type="Gene3D" id="3.60.40.10">
    <property type="entry name" value="PPM-type phosphatase domain"/>
    <property type="match status" value="1"/>
</dbReference>
<protein>
    <recommendedName>
        <fullName evidence="3">protein-serine/threonine phosphatase</fullName>
        <ecNumber evidence="3">3.1.3.16</ecNumber>
    </recommendedName>
</protein>
<comment type="caution">
    <text evidence="12">The sequence shown here is derived from an EMBL/GenBank/DDBJ whole genome shotgun (WGS) entry which is preliminary data.</text>
</comment>
<dbReference type="FunFam" id="3.60.40.10:FF:000041">
    <property type="entry name" value="Protein phosphatase 2C 51"/>
    <property type="match status" value="1"/>
</dbReference>
<dbReference type="SMART" id="SM00331">
    <property type="entry name" value="PP2C_SIG"/>
    <property type="match status" value="1"/>
</dbReference>
<feature type="region of interest" description="Disordered" evidence="10">
    <location>
        <begin position="1"/>
        <end position="80"/>
    </location>
</feature>
<accession>A0AA41RKM6</accession>
<feature type="region of interest" description="Disordered" evidence="10">
    <location>
        <begin position="205"/>
        <end position="231"/>
    </location>
</feature>
<feature type="compositionally biased region" description="Low complexity" evidence="10">
    <location>
        <begin position="27"/>
        <end position="40"/>
    </location>
</feature>
<dbReference type="InterPro" id="IPR036457">
    <property type="entry name" value="PPM-type-like_dom_sf"/>
</dbReference>
<evidence type="ECO:0000256" key="9">
    <source>
        <dbReference type="RuleBase" id="RU003465"/>
    </source>
</evidence>